<comment type="caution">
    <text evidence="1">The sequence shown here is derived from an EMBL/GenBank/DDBJ whole genome shotgun (WGS) entry which is preliminary data.</text>
</comment>
<gene>
    <name evidence="1" type="ORF">EDD54_3922</name>
</gene>
<dbReference type="AlphaFoldDB" id="A0A4R6R9C3"/>
<dbReference type="RefSeq" id="WP_126538962.1">
    <property type="nucleotide sequence ID" value="NZ_BSPM01000007.1"/>
</dbReference>
<keyword evidence="2" id="KW-1185">Reference proteome</keyword>
<evidence type="ECO:0000313" key="2">
    <source>
        <dbReference type="Proteomes" id="UP000294547"/>
    </source>
</evidence>
<evidence type="ECO:0000313" key="1">
    <source>
        <dbReference type="EMBL" id="TDP82653.1"/>
    </source>
</evidence>
<evidence type="ECO:0008006" key="3">
    <source>
        <dbReference type="Google" id="ProtNLM"/>
    </source>
</evidence>
<proteinExistence type="predicted"/>
<sequence length="333" mass="34153">MTAPAVPRSLWILTDGKAGDVGPLAGVAEALGIAPELRTVRPTGLCALLAPHGPIPARDRPDWPGSPLAPPFPDVCLATGRRAVPYARALKRAAPDCLVVVFKDPRTRRHGADLLVVQAHDAPRGPDVVVTVTAPHRFSAARIAALRADPPADLAGLPRPRVAVLVGGDSRHHRFDAAATAALVGGLAALADGGAGLMITTSRRTPPALVAALTELSARPGVRLWTGGPDNPLPAYLALADSVVVTADSTNMVGEAAATGAPLHVFRPPGGHPRIDRFLAALGRVATLRPFPGPLGGASYPPVDATPAMAEAIRARFAALRMGLTGSAPPARS</sequence>
<accession>A0A4R6R9C3</accession>
<reference evidence="1 2" key="1">
    <citation type="submission" date="2019-03" db="EMBL/GenBank/DDBJ databases">
        <title>Genomic Encyclopedia of Type Strains, Phase IV (KMG-IV): sequencing the most valuable type-strain genomes for metagenomic binning, comparative biology and taxonomic classification.</title>
        <authorList>
            <person name="Goeker M."/>
        </authorList>
    </citation>
    <scope>NUCLEOTIDE SEQUENCE [LARGE SCALE GENOMIC DNA]</scope>
    <source>
        <strain evidence="1 2">DSM 102969</strain>
    </source>
</reference>
<dbReference type="SUPFAM" id="SSF53756">
    <property type="entry name" value="UDP-Glycosyltransferase/glycogen phosphorylase"/>
    <property type="match status" value="1"/>
</dbReference>
<dbReference type="OrthoDB" id="272235at2"/>
<dbReference type="Pfam" id="PF06258">
    <property type="entry name" value="Mito_fiss_Elm1"/>
    <property type="match status" value="1"/>
</dbReference>
<dbReference type="InterPro" id="IPR009367">
    <property type="entry name" value="Elm1-like"/>
</dbReference>
<protein>
    <recommendedName>
        <fullName evidence="3">Mitochondrial fission protein ELM1</fullName>
    </recommendedName>
</protein>
<dbReference type="PANTHER" id="PTHR33986:SF15">
    <property type="entry name" value="MITOCHONDRIAL FISSION PROTEIN ELM1"/>
    <property type="match status" value="1"/>
</dbReference>
<organism evidence="1 2">
    <name type="scientific">Oharaeibacter diazotrophicus</name>
    <dbReference type="NCBI Taxonomy" id="1920512"/>
    <lineage>
        <taxon>Bacteria</taxon>
        <taxon>Pseudomonadati</taxon>
        <taxon>Pseudomonadota</taxon>
        <taxon>Alphaproteobacteria</taxon>
        <taxon>Hyphomicrobiales</taxon>
        <taxon>Pleomorphomonadaceae</taxon>
        <taxon>Oharaeibacter</taxon>
    </lineage>
</organism>
<dbReference type="PANTHER" id="PTHR33986">
    <property type="entry name" value="OS02G0535700 PROTEIN"/>
    <property type="match status" value="1"/>
</dbReference>
<name>A0A4R6R9C3_9HYPH</name>
<dbReference type="EMBL" id="SNXY01000010">
    <property type="protein sequence ID" value="TDP82653.1"/>
    <property type="molecule type" value="Genomic_DNA"/>
</dbReference>
<dbReference type="Proteomes" id="UP000294547">
    <property type="component" value="Unassembled WGS sequence"/>
</dbReference>